<dbReference type="RefSeq" id="WP_116886073.1">
    <property type="nucleotide sequence ID" value="NZ_CABMMC010000009.1"/>
</dbReference>
<name>A0A2U1AAI4_9BACT</name>
<dbReference type="OrthoDB" id="9945388at2"/>
<dbReference type="EMBL" id="QEKH01000062">
    <property type="protein sequence ID" value="PVY31161.1"/>
    <property type="molecule type" value="Genomic_DNA"/>
</dbReference>
<sequence>MPSSEIHRKLTRFALRLVPELFAGNNTAALSEQYCRLPDLAMTGDPEAQRFLFERDGIQFHYLPDAPLENLYRHYRAATDGRLKRSRPFVNPHYESALAGLTHYLTLIPKLLRANRIADAMKPTGILLHVLQDNSFGIHTLEGPGGTDVFFFDRLKLWEKSPFETLCRLDCSSTPPILPRSPVSLGNSPEEAALRIYRHWCDAIRLGRTSCVKVLLAGDADISPMTAASVLLCADVLQTILELSRCRQKKAAPLPLNEFEPYEPPGRGMETDSGQSLAFPVMTEEHLLYRFPAGIFTLLSAELSLPGDGFCLFELVNNGTVVQSGKVKSGQPVKLELEFPRNECGFRFYAEQDAVGIMLKYPEVHRAVGRTCSPPRR</sequence>
<dbReference type="Proteomes" id="UP000245959">
    <property type="component" value="Unassembled WGS sequence"/>
</dbReference>
<gene>
    <name evidence="1" type="ORF">C8D82_1623</name>
</gene>
<accession>A0A2U1AAI4</accession>
<proteinExistence type="predicted"/>
<evidence type="ECO:0000313" key="2">
    <source>
        <dbReference type="Proteomes" id="UP000245959"/>
    </source>
</evidence>
<comment type="caution">
    <text evidence="1">The sequence shown here is derived from an EMBL/GenBank/DDBJ whole genome shotgun (WGS) entry which is preliminary data.</text>
</comment>
<protein>
    <submittedName>
        <fullName evidence="1">Uncharacterized protein</fullName>
    </submittedName>
</protein>
<dbReference type="AlphaFoldDB" id="A0A2U1AAI4"/>
<keyword evidence="2" id="KW-1185">Reference proteome</keyword>
<dbReference type="GeneID" id="78297332"/>
<reference evidence="1 2" key="1">
    <citation type="submission" date="2018-04" db="EMBL/GenBank/DDBJ databases">
        <title>Genomic Encyclopedia of Type Strains, Phase IV (KMG-IV): sequencing the most valuable type-strain genomes for metagenomic binning, comparative biology and taxonomic classification.</title>
        <authorList>
            <person name="Goeker M."/>
        </authorList>
    </citation>
    <scope>NUCLEOTIDE SEQUENCE [LARGE SCALE GENOMIC DNA]</scope>
    <source>
        <strain evidence="1 2">DSM 14823</strain>
    </source>
</reference>
<organism evidence="1 2">
    <name type="scientific">Victivallis vadensis</name>
    <dbReference type="NCBI Taxonomy" id="172901"/>
    <lineage>
        <taxon>Bacteria</taxon>
        <taxon>Pseudomonadati</taxon>
        <taxon>Lentisphaerota</taxon>
        <taxon>Lentisphaeria</taxon>
        <taxon>Victivallales</taxon>
        <taxon>Victivallaceae</taxon>
        <taxon>Victivallis</taxon>
    </lineage>
</organism>
<evidence type="ECO:0000313" key="1">
    <source>
        <dbReference type="EMBL" id="PVY31161.1"/>
    </source>
</evidence>